<dbReference type="AlphaFoldDB" id="A0AAD6GCW6"/>
<protein>
    <submittedName>
        <fullName evidence="1">Uncharacterized protein</fullName>
    </submittedName>
</protein>
<evidence type="ECO:0000313" key="2">
    <source>
        <dbReference type="Proteomes" id="UP001220324"/>
    </source>
</evidence>
<accession>A0AAD6GCW6</accession>
<evidence type="ECO:0000313" key="1">
    <source>
        <dbReference type="EMBL" id="KAJ5532911.1"/>
    </source>
</evidence>
<comment type="caution">
    <text evidence="1">The sequence shown here is derived from an EMBL/GenBank/DDBJ whole genome shotgun (WGS) entry which is preliminary data.</text>
</comment>
<dbReference type="Proteomes" id="UP001220324">
    <property type="component" value="Unassembled WGS sequence"/>
</dbReference>
<gene>
    <name evidence="1" type="ORF">N7494_009463</name>
</gene>
<proteinExistence type="predicted"/>
<name>A0AAD6GCW6_9EURO</name>
<keyword evidence="2" id="KW-1185">Reference proteome</keyword>
<reference evidence="1 2" key="1">
    <citation type="journal article" date="2023" name="IMA Fungus">
        <title>Comparative genomic study of the Penicillium genus elucidates a diverse pangenome and 15 lateral gene transfer events.</title>
        <authorList>
            <person name="Petersen C."/>
            <person name="Sorensen T."/>
            <person name="Nielsen M.R."/>
            <person name="Sondergaard T.E."/>
            <person name="Sorensen J.L."/>
            <person name="Fitzpatrick D.A."/>
            <person name="Frisvad J.C."/>
            <person name="Nielsen K.L."/>
        </authorList>
    </citation>
    <scope>NUCLEOTIDE SEQUENCE [LARGE SCALE GENOMIC DNA]</scope>
    <source>
        <strain evidence="1 2">IBT 35679</strain>
    </source>
</reference>
<organism evidence="1 2">
    <name type="scientific">Penicillium frequentans</name>
    <dbReference type="NCBI Taxonomy" id="3151616"/>
    <lineage>
        <taxon>Eukaryota</taxon>
        <taxon>Fungi</taxon>
        <taxon>Dikarya</taxon>
        <taxon>Ascomycota</taxon>
        <taxon>Pezizomycotina</taxon>
        <taxon>Eurotiomycetes</taxon>
        <taxon>Eurotiomycetidae</taxon>
        <taxon>Eurotiales</taxon>
        <taxon>Aspergillaceae</taxon>
        <taxon>Penicillium</taxon>
    </lineage>
</organism>
<sequence>MTTSTNLGQPPAGACPTATTDSRLYCWGCTLRDDGTHSPYCHRQVFRAEQARRREETQKRRLDVCTQIGKMLNGLIIYAIYAPDVEDEARMETLEFCMRKNDMLIECLIKAGLVPNIN</sequence>
<dbReference type="EMBL" id="JAQIZZ010000007">
    <property type="protein sequence ID" value="KAJ5532911.1"/>
    <property type="molecule type" value="Genomic_DNA"/>
</dbReference>